<dbReference type="PaxDb" id="880073-Calab_0812"/>
<reference evidence="1 4" key="2">
    <citation type="submission" date="2016-11" db="EMBL/GenBank/DDBJ databases">
        <title>Genomic analysis of Caldithrix abyssi and proposal of a novel bacterial phylum Caldithrichaeota.</title>
        <authorList>
            <person name="Kublanov I."/>
            <person name="Sigalova O."/>
            <person name="Gavrilov S."/>
            <person name="Lebedinsky A."/>
            <person name="Ivanova N."/>
            <person name="Daum C."/>
            <person name="Reddy T."/>
            <person name="Klenk H.P."/>
            <person name="Goker M."/>
            <person name="Reva O."/>
            <person name="Miroshnichenko M."/>
            <person name="Kyprides N."/>
            <person name="Woyke T."/>
            <person name="Gelfand M."/>
        </authorList>
    </citation>
    <scope>NUCLEOTIDE SEQUENCE [LARGE SCALE GENOMIC DNA]</scope>
    <source>
        <strain evidence="1 4">LF13</strain>
    </source>
</reference>
<organism evidence="2 3">
    <name type="scientific">Caldithrix abyssi DSM 13497</name>
    <dbReference type="NCBI Taxonomy" id="880073"/>
    <lineage>
        <taxon>Bacteria</taxon>
        <taxon>Pseudomonadati</taxon>
        <taxon>Calditrichota</taxon>
        <taxon>Calditrichia</taxon>
        <taxon>Calditrichales</taxon>
        <taxon>Calditrichaceae</taxon>
        <taxon>Caldithrix</taxon>
    </lineage>
</organism>
<protein>
    <submittedName>
        <fullName evidence="1">Nitrate reductase delta subunit</fullName>
    </submittedName>
</protein>
<dbReference type="EMBL" id="CM001402">
    <property type="protein sequence ID" value="EHO40450.1"/>
    <property type="molecule type" value="Genomic_DNA"/>
</dbReference>
<dbReference type="Proteomes" id="UP000004671">
    <property type="component" value="Chromosome"/>
</dbReference>
<reference evidence="2 3" key="1">
    <citation type="submission" date="2011-09" db="EMBL/GenBank/DDBJ databases">
        <title>The permanent draft genome of Caldithrix abyssi DSM 13497.</title>
        <authorList>
            <consortium name="US DOE Joint Genome Institute (JGI-PGF)"/>
            <person name="Lucas S."/>
            <person name="Han J."/>
            <person name="Lapidus A."/>
            <person name="Bruce D."/>
            <person name="Goodwin L."/>
            <person name="Pitluck S."/>
            <person name="Peters L."/>
            <person name="Kyrpides N."/>
            <person name="Mavromatis K."/>
            <person name="Ivanova N."/>
            <person name="Mikhailova N."/>
            <person name="Chertkov O."/>
            <person name="Detter J.C."/>
            <person name="Tapia R."/>
            <person name="Han C."/>
            <person name="Land M."/>
            <person name="Hauser L."/>
            <person name="Markowitz V."/>
            <person name="Cheng J.-F."/>
            <person name="Hugenholtz P."/>
            <person name="Woyke T."/>
            <person name="Wu D."/>
            <person name="Spring S."/>
            <person name="Brambilla E."/>
            <person name="Klenk H.-P."/>
            <person name="Eisen J.A."/>
        </authorList>
    </citation>
    <scope>NUCLEOTIDE SEQUENCE [LARGE SCALE GENOMIC DNA]</scope>
    <source>
        <strain evidence="2 3">DSM 13497</strain>
    </source>
</reference>
<dbReference type="InParanoid" id="H1XU07"/>
<dbReference type="RefSeq" id="WP_006927435.1">
    <property type="nucleotide sequence ID" value="NZ_CM001402.1"/>
</dbReference>
<evidence type="ECO:0000313" key="4">
    <source>
        <dbReference type="Proteomes" id="UP000183868"/>
    </source>
</evidence>
<dbReference type="Pfam" id="PF02613">
    <property type="entry name" value="Nitrate_red_del"/>
    <property type="match status" value="1"/>
</dbReference>
<proteinExistence type="predicted"/>
<dbReference type="AlphaFoldDB" id="H1XU07"/>
<dbReference type="Gene3D" id="1.10.3480.10">
    <property type="entry name" value="TorD-like"/>
    <property type="match status" value="1"/>
</dbReference>
<gene>
    <name evidence="1" type="ORF">Cabys_150</name>
    <name evidence="2" type="ORF">Calab_0812</name>
</gene>
<keyword evidence="3" id="KW-1185">Reference proteome</keyword>
<evidence type="ECO:0000313" key="2">
    <source>
        <dbReference type="EMBL" id="EHO40450.1"/>
    </source>
</evidence>
<accession>H1XU07</accession>
<dbReference type="STRING" id="880073.Cabys_150"/>
<dbReference type="KEGG" id="caby:Cabys_150"/>
<dbReference type="InterPro" id="IPR036411">
    <property type="entry name" value="TorD-like_sf"/>
</dbReference>
<evidence type="ECO:0000313" key="1">
    <source>
        <dbReference type="EMBL" id="APF16901.1"/>
    </source>
</evidence>
<dbReference type="Proteomes" id="UP000183868">
    <property type="component" value="Chromosome"/>
</dbReference>
<sequence>MKYSQFNRSVLANAFNFYARTLTYPYDELTHELQHIFREMEKNIENAFDNTITARILDIINHYQGEEMKALQAEYTRLFTPRKEIPPVISLQLQDWTPMHDLSELEELLFDIGVSQYSGEHPDFVTHVLEYFASALDYEEEPSILNFYEKFLKEPIPKLCATIYQKTTLTFYKEIAKGLHDLIHLMAEAQEAPDIDSIDLE</sequence>
<evidence type="ECO:0000313" key="3">
    <source>
        <dbReference type="Proteomes" id="UP000004671"/>
    </source>
</evidence>
<dbReference type="InterPro" id="IPR020945">
    <property type="entry name" value="DMSO/NO3_reduct_chaperone"/>
</dbReference>
<dbReference type="SUPFAM" id="SSF89155">
    <property type="entry name" value="TorD-like"/>
    <property type="match status" value="1"/>
</dbReference>
<name>H1XU07_CALAY</name>
<dbReference type="HOGENOM" id="CLU_1358355_0_0_0"/>
<dbReference type="EMBL" id="CP018099">
    <property type="protein sequence ID" value="APF16901.1"/>
    <property type="molecule type" value="Genomic_DNA"/>
</dbReference>